<gene>
    <name evidence="2" type="ORF">O9X94_12715</name>
</gene>
<name>A0A9X3HMN2_9HYPH</name>
<evidence type="ECO:0000313" key="3">
    <source>
        <dbReference type="Proteomes" id="UP001151309"/>
    </source>
</evidence>
<protein>
    <submittedName>
        <fullName evidence="2">Uncharacterized protein</fullName>
    </submittedName>
</protein>
<accession>A0A9X3HMN2</accession>
<proteinExistence type="predicted"/>
<evidence type="ECO:0000256" key="1">
    <source>
        <dbReference type="SAM" id="MobiDB-lite"/>
    </source>
</evidence>
<comment type="caution">
    <text evidence="2">The sequence shown here is derived from an EMBL/GenBank/DDBJ whole genome shotgun (WGS) entry which is preliminary data.</text>
</comment>
<keyword evidence="3" id="KW-1185">Reference proteome</keyword>
<dbReference type="EMBL" id="JAPZLT010000006">
    <property type="protein sequence ID" value="MCZ7910177.1"/>
    <property type="molecule type" value="Genomic_DNA"/>
</dbReference>
<evidence type="ECO:0000313" key="2">
    <source>
        <dbReference type="EMBL" id="MCZ7910177.1"/>
    </source>
</evidence>
<dbReference type="AlphaFoldDB" id="A0A9X3HMN2"/>
<feature type="region of interest" description="Disordered" evidence="1">
    <location>
        <begin position="18"/>
        <end position="39"/>
    </location>
</feature>
<organism evidence="2 3">
    <name type="scientific">Agrobacterium leguminum</name>
    <dbReference type="NCBI Taxonomy" id="2792015"/>
    <lineage>
        <taxon>Bacteria</taxon>
        <taxon>Pseudomonadati</taxon>
        <taxon>Pseudomonadota</taxon>
        <taxon>Alphaproteobacteria</taxon>
        <taxon>Hyphomicrobiales</taxon>
        <taxon>Rhizobiaceae</taxon>
        <taxon>Rhizobium/Agrobacterium group</taxon>
        <taxon>Agrobacterium</taxon>
    </lineage>
</organism>
<dbReference type="RefSeq" id="WP_269831516.1">
    <property type="nucleotide sequence ID" value="NZ_JAPZLT010000006.1"/>
</dbReference>
<sequence length="62" mass="7253">MKMPFQISIDHAQQIRRNEIAPAVDEAKKPSQNRNLPDRKCEGVQQGLLARIRRFLKHVFLD</sequence>
<reference evidence="2" key="1">
    <citation type="submission" date="2022-12" db="EMBL/GenBank/DDBJ databases">
        <title>Draft genome sequences of 22 rhizogenic Agrobacterium biovar 1 strains, the causative agent of hairy root disease.</title>
        <authorList>
            <person name="Kim N."/>
            <person name="Vargas P."/>
            <person name="Rediers H."/>
        </authorList>
    </citation>
    <scope>NUCLEOTIDE SEQUENCE</scope>
    <source>
        <strain evidence="2">ST07.17.026</strain>
    </source>
</reference>
<dbReference type="Proteomes" id="UP001151309">
    <property type="component" value="Unassembled WGS sequence"/>
</dbReference>